<accession>A0ABQ2Q289</accession>
<dbReference type="InterPro" id="IPR053913">
    <property type="entry name" value="NADAR-DarT1"/>
</dbReference>
<dbReference type="Proteomes" id="UP000654367">
    <property type="component" value="Unassembled WGS sequence"/>
</dbReference>
<name>A0ABQ2Q289_9GAMM</name>
<proteinExistence type="predicted"/>
<evidence type="ECO:0000313" key="2">
    <source>
        <dbReference type="Proteomes" id="UP000654367"/>
    </source>
</evidence>
<gene>
    <name evidence="1" type="ORF">GCM10009409_06030</name>
</gene>
<keyword evidence="2" id="KW-1185">Reference proteome</keyword>
<evidence type="ECO:0000313" key="1">
    <source>
        <dbReference type="EMBL" id="GGP41926.1"/>
    </source>
</evidence>
<reference evidence="2" key="1">
    <citation type="journal article" date="2019" name="Int. J. Syst. Evol. Microbiol.">
        <title>The Global Catalogue of Microorganisms (GCM) 10K type strain sequencing project: providing services to taxonomists for standard genome sequencing and annotation.</title>
        <authorList>
            <consortium name="The Broad Institute Genomics Platform"/>
            <consortium name="The Broad Institute Genome Sequencing Center for Infectious Disease"/>
            <person name="Wu L."/>
            <person name="Ma J."/>
        </authorList>
    </citation>
    <scope>NUCLEOTIDE SEQUENCE [LARGE SCALE GENOMIC DNA]</scope>
    <source>
        <strain evidence="2">JCM 32304</strain>
    </source>
</reference>
<dbReference type="RefSeq" id="WP_188917114.1">
    <property type="nucleotide sequence ID" value="NZ_BMQV01000003.1"/>
</dbReference>
<organism evidence="1 2">
    <name type="scientific">Shewanella saliphila</name>
    <dbReference type="NCBI Taxonomy" id="2282698"/>
    <lineage>
        <taxon>Bacteria</taxon>
        <taxon>Pseudomonadati</taxon>
        <taxon>Pseudomonadota</taxon>
        <taxon>Gammaproteobacteria</taxon>
        <taxon>Alteromonadales</taxon>
        <taxon>Shewanellaceae</taxon>
        <taxon>Shewanella</taxon>
    </lineage>
</organism>
<sequence length="229" mass="25834">MAQRPVFVSSDTYPFVDEKIIDFEWHKGLAVTQKKKSIKSLHTAALEQFNDLTLLEISTKSDNPLGVQLSAFNLMVQLKNKKEVPLENIFHAAKVFKNGGPFKDLFFMPSREAKSDIRLKESGELTGFFSNGKTWPLIPKTIFYDWLYLNTIKLTPSLSADIINFNAFTDIEFNPKKSFNCQARSAALYVSLVKMGKLEDCLSSPDSFISLLGKVSREHIEPAQANLFG</sequence>
<dbReference type="Pfam" id="PF22397">
    <property type="entry name" value="NADAR-DarT1"/>
    <property type="match status" value="1"/>
</dbReference>
<dbReference type="EMBL" id="BMQV01000003">
    <property type="protein sequence ID" value="GGP41926.1"/>
    <property type="molecule type" value="Genomic_DNA"/>
</dbReference>
<comment type="caution">
    <text evidence="1">The sequence shown here is derived from an EMBL/GenBank/DDBJ whole genome shotgun (WGS) entry which is preliminary data.</text>
</comment>
<protein>
    <submittedName>
        <fullName evidence="1">Uncharacterized protein</fullName>
    </submittedName>
</protein>